<accession>A0AAD3NBL8</accession>
<dbReference type="AlphaFoldDB" id="A0AAD3NBL8"/>
<reference evidence="1" key="1">
    <citation type="submission" date="2022-08" db="EMBL/GenBank/DDBJ databases">
        <title>Genome sequencing of akame (Lates japonicus).</title>
        <authorList>
            <person name="Hashiguchi Y."/>
            <person name="Takahashi H."/>
        </authorList>
    </citation>
    <scope>NUCLEOTIDE SEQUENCE</scope>
    <source>
        <strain evidence="1">Kochi</strain>
    </source>
</reference>
<evidence type="ECO:0000313" key="1">
    <source>
        <dbReference type="EMBL" id="GLD68361.1"/>
    </source>
</evidence>
<name>A0AAD3NBL8_LATJO</name>
<comment type="caution">
    <text evidence="1">The sequence shown here is derived from an EMBL/GenBank/DDBJ whole genome shotgun (WGS) entry which is preliminary data.</text>
</comment>
<proteinExistence type="predicted"/>
<dbReference type="EMBL" id="BRZM01000133">
    <property type="protein sequence ID" value="GLD68361.1"/>
    <property type="molecule type" value="Genomic_DNA"/>
</dbReference>
<sequence length="160" mass="18105">ELYLCAVQELSRYPELVEDVLKLQRWTEILHCPKAVFRPSDEAVFCAGSQHSPVRCEPSELDSLVEFVYSCFTRRQSPLNLELVLPCSEYSTGCIPGDPAVQSLPKRSQLLIGPSRSQLSMDTETSPSHLQTKAYVRQLQVIDNQNLLFDMSCKLEPKDT</sequence>
<keyword evidence="2" id="KW-1185">Reference proteome</keyword>
<protein>
    <submittedName>
        <fullName evidence="1">Rap guanine nucleotide exchange factor-like 1</fullName>
    </submittedName>
</protein>
<evidence type="ECO:0000313" key="2">
    <source>
        <dbReference type="Proteomes" id="UP001279410"/>
    </source>
</evidence>
<feature type="non-terminal residue" evidence="1">
    <location>
        <position position="1"/>
    </location>
</feature>
<gene>
    <name evidence="1" type="ORF">AKAME5_001967400</name>
</gene>
<dbReference type="Proteomes" id="UP001279410">
    <property type="component" value="Unassembled WGS sequence"/>
</dbReference>
<organism evidence="1 2">
    <name type="scientific">Lates japonicus</name>
    <name type="common">Japanese lates</name>
    <dbReference type="NCBI Taxonomy" id="270547"/>
    <lineage>
        <taxon>Eukaryota</taxon>
        <taxon>Metazoa</taxon>
        <taxon>Chordata</taxon>
        <taxon>Craniata</taxon>
        <taxon>Vertebrata</taxon>
        <taxon>Euteleostomi</taxon>
        <taxon>Actinopterygii</taxon>
        <taxon>Neopterygii</taxon>
        <taxon>Teleostei</taxon>
        <taxon>Neoteleostei</taxon>
        <taxon>Acanthomorphata</taxon>
        <taxon>Carangaria</taxon>
        <taxon>Carangaria incertae sedis</taxon>
        <taxon>Centropomidae</taxon>
        <taxon>Lates</taxon>
    </lineage>
</organism>